<dbReference type="InterPro" id="IPR009057">
    <property type="entry name" value="Homeodomain-like_sf"/>
</dbReference>
<feature type="domain" description="ZF-HD dimerization-type" evidence="11">
    <location>
        <begin position="66"/>
        <end position="117"/>
    </location>
</feature>
<dbReference type="EMBL" id="LEKV01001070">
    <property type="protein sequence ID" value="KVI09149.1"/>
    <property type="molecule type" value="Genomic_DNA"/>
</dbReference>
<dbReference type="NCBIfam" id="TIGR01565">
    <property type="entry name" value="homeo_ZF_HD"/>
    <property type="match status" value="1"/>
</dbReference>
<dbReference type="PROSITE" id="PS51523">
    <property type="entry name" value="ZF_HD_DIMER"/>
    <property type="match status" value="1"/>
</dbReference>
<sequence length="292" mass="32780">MEKTLPPTPTPTPTQIQIYLRTPPPTVATIVPRCSEMETPTRRQPNRTGQQLPTNRQNLPPVAFAFGKCLKNHAASTGGYALDGCGEFMATPNSTPTDLTALKCHACGCHRNFHHREVNQLQSRMERIIECPYQPQQYHLHPPTPPPPSRLVAIANNTRGTLDSLSPPPIPSSYCPAPPHMFFAFNPGFSAPQPVDKNRPSIITTGSNRRRKKRFRSKFSEEQKAKMQEFAERIGWKMLKSEEETIVGFCNQIGVDKGVFKVWMHNHKNIIVRDNHHQNRRDDGANGSSSSS</sequence>
<dbReference type="GO" id="GO:0050793">
    <property type="term" value="P:regulation of developmental process"/>
    <property type="evidence" value="ECO:0007669"/>
    <property type="project" value="TreeGrafter"/>
</dbReference>
<dbReference type="GO" id="GO:0003700">
    <property type="term" value="F:DNA-binding transcription factor activity"/>
    <property type="evidence" value="ECO:0007669"/>
    <property type="project" value="TreeGrafter"/>
</dbReference>
<evidence type="ECO:0000256" key="2">
    <source>
        <dbReference type="ARBA" id="ARBA00022723"/>
    </source>
</evidence>
<dbReference type="NCBIfam" id="TIGR01566">
    <property type="entry name" value="ZF_HD_prot_N"/>
    <property type="match status" value="1"/>
</dbReference>
<dbReference type="PANTHER" id="PTHR31948">
    <property type="entry name" value="ZINC-FINGER HOMEODOMAIN PROTEIN 2"/>
    <property type="match status" value="1"/>
</dbReference>
<dbReference type="Proteomes" id="UP000243975">
    <property type="component" value="Unassembled WGS sequence"/>
</dbReference>
<organism evidence="12 13">
    <name type="scientific">Cynara cardunculus var. scolymus</name>
    <name type="common">Globe artichoke</name>
    <name type="synonym">Cynara scolymus</name>
    <dbReference type="NCBI Taxonomy" id="59895"/>
    <lineage>
        <taxon>Eukaryota</taxon>
        <taxon>Viridiplantae</taxon>
        <taxon>Streptophyta</taxon>
        <taxon>Embryophyta</taxon>
        <taxon>Tracheophyta</taxon>
        <taxon>Spermatophyta</taxon>
        <taxon>Magnoliopsida</taxon>
        <taxon>eudicotyledons</taxon>
        <taxon>Gunneridae</taxon>
        <taxon>Pentapetalae</taxon>
        <taxon>asterids</taxon>
        <taxon>campanulids</taxon>
        <taxon>Asterales</taxon>
        <taxon>Asteraceae</taxon>
        <taxon>Carduoideae</taxon>
        <taxon>Cardueae</taxon>
        <taxon>Carduinae</taxon>
        <taxon>Cynara</taxon>
    </lineage>
</organism>
<evidence type="ECO:0000256" key="4">
    <source>
        <dbReference type="ARBA" id="ARBA00022833"/>
    </source>
</evidence>
<keyword evidence="7 12" id="KW-0371">Homeobox</keyword>
<keyword evidence="8" id="KW-0804">Transcription</keyword>
<keyword evidence="5" id="KW-0805">Transcription regulation</keyword>
<dbReference type="AlphaFoldDB" id="A0A103YHD9"/>
<name>A0A103YHD9_CYNCS</name>
<evidence type="ECO:0000256" key="3">
    <source>
        <dbReference type="ARBA" id="ARBA00022771"/>
    </source>
</evidence>
<evidence type="ECO:0000256" key="1">
    <source>
        <dbReference type="ARBA" id="ARBA00004123"/>
    </source>
</evidence>
<reference evidence="12 13" key="1">
    <citation type="journal article" date="2016" name="Sci. Rep.">
        <title>The genome sequence of the outbreeding globe artichoke constructed de novo incorporating a phase-aware low-pass sequencing strategy of F1 progeny.</title>
        <authorList>
            <person name="Scaglione D."/>
            <person name="Reyes-Chin-Wo S."/>
            <person name="Acquadro A."/>
            <person name="Froenicke L."/>
            <person name="Portis E."/>
            <person name="Beitel C."/>
            <person name="Tirone M."/>
            <person name="Mauro R."/>
            <person name="Lo Monaco A."/>
            <person name="Mauromicale G."/>
            <person name="Faccioli P."/>
            <person name="Cattivelli L."/>
            <person name="Rieseberg L."/>
            <person name="Michelmore R."/>
            <person name="Lanteri S."/>
        </authorList>
    </citation>
    <scope>NUCLEOTIDE SEQUENCE [LARGE SCALE GENOMIC DNA]</scope>
    <source>
        <strain evidence="12">2C</strain>
    </source>
</reference>
<evidence type="ECO:0000259" key="11">
    <source>
        <dbReference type="PROSITE" id="PS51523"/>
    </source>
</evidence>
<dbReference type="Gramene" id="KVI09149">
    <property type="protein sequence ID" value="KVI09149"/>
    <property type="gene ID" value="Ccrd_012511"/>
</dbReference>
<evidence type="ECO:0000256" key="7">
    <source>
        <dbReference type="ARBA" id="ARBA00023155"/>
    </source>
</evidence>
<evidence type="ECO:0000256" key="6">
    <source>
        <dbReference type="ARBA" id="ARBA00023125"/>
    </source>
</evidence>
<keyword evidence="6 12" id="KW-0238">DNA-binding</keyword>
<evidence type="ECO:0000256" key="9">
    <source>
        <dbReference type="ARBA" id="ARBA00023242"/>
    </source>
</evidence>
<evidence type="ECO:0000313" key="13">
    <source>
        <dbReference type="Proteomes" id="UP000243975"/>
    </source>
</evidence>
<keyword evidence="9" id="KW-0539">Nucleus</keyword>
<dbReference type="InterPro" id="IPR006455">
    <property type="entry name" value="Homeodomain_ZF_HD"/>
</dbReference>
<accession>A0A103YHD9</accession>
<keyword evidence="13" id="KW-1185">Reference proteome</keyword>
<evidence type="ECO:0000313" key="12">
    <source>
        <dbReference type="EMBL" id="KVI09149.1"/>
    </source>
</evidence>
<feature type="compositionally biased region" description="Polar residues" evidence="10">
    <location>
        <begin position="42"/>
        <end position="57"/>
    </location>
</feature>
<proteinExistence type="predicted"/>
<comment type="subcellular location">
    <subcellularLocation>
        <location evidence="1">Nucleus</location>
    </subcellularLocation>
</comment>
<evidence type="ECO:0000256" key="5">
    <source>
        <dbReference type="ARBA" id="ARBA00023015"/>
    </source>
</evidence>
<dbReference type="STRING" id="59895.A0A103YHD9"/>
<dbReference type="GO" id="GO:0008270">
    <property type="term" value="F:zinc ion binding"/>
    <property type="evidence" value="ECO:0007669"/>
    <property type="project" value="UniProtKB-KW"/>
</dbReference>
<protein>
    <submittedName>
        <fullName evidence="12">Homeodomain-like protein</fullName>
    </submittedName>
</protein>
<evidence type="ECO:0000256" key="8">
    <source>
        <dbReference type="ARBA" id="ARBA00023163"/>
    </source>
</evidence>
<comment type="caution">
    <text evidence="12">The sequence shown here is derived from an EMBL/GenBank/DDBJ whole genome shotgun (WGS) entry which is preliminary data.</text>
</comment>
<dbReference type="GO" id="GO:0000976">
    <property type="term" value="F:transcription cis-regulatory region binding"/>
    <property type="evidence" value="ECO:0007669"/>
    <property type="project" value="TreeGrafter"/>
</dbReference>
<feature type="region of interest" description="Disordered" evidence="10">
    <location>
        <begin position="35"/>
        <end position="57"/>
    </location>
</feature>
<evidence type="ECO:0000256" key="10">
    <source>
        <dbReference type="SAM" id="MobiDB-lite"/>
    </source>
</evidence>
<dbReference type="Pfam" id="PF04770">
    <property type="entry name" value="ZF-HD_dimer"/>
    <property type="match status" value="1"/>
</dbReference>
<dbReference type="GO" id="GO:0005634">
    <property type="term" value="C:nucleus"/>
    <property type="evidence" value="ECO:0007669"/>
    <property type="project" value="UniProtKB-SubCell"/>
</dbReference>
<dbReference type="PANTHER" id="PTHR31948:SF72">
    <property type="entry name" value="ZINC-FINGER HOMEODOMAIN PROTEIN 10"/>
    <property type="match status" value="1"/>
</dbReference>
<gene>
    <name evidence="12" type="ORF">Ccrd_012511</name>
</gene>
<dbReference type="SUPFAM" id="SSF46689">
    <property type="entry name" value="Homeodomain-like"/>
    <property type="match status" value="1"/>
</dbReference>
<dbReference type="InterPro" id="IPR006456">
    <property type="entry name" value="ZF_HD_homeobox_Cys/His_dimer"/>
</dbReference>
<keyword evidence="3" id="KW-0863">Zinc-finger</keyword>
<keyword evidence="2" id="KW-0479">Metal-binding</keyword>
<keyword evidence="4" id="KW-0862">Zinc</keyword>
<dbReference type="Gene3D" id="1.10.10.60">
    <property type="entry name" value="Homeodomain-like"/>
    <property type="match status" value="1"/>
</dbReference>